<gene>
    <name evidence="1" type="ORF">RLT85_01305</name>
</gene>
<reference evidence="2" key="1">
    <citation type="submission" date="2023-07" db="EMBL/GenBank/DDBJ databases">
        <title>Isolating and identifying novel microbial strains from the Mariana Trench.</title>
        <authorList>
            <person name="Fu H."/>
        </authorList>
    </citation>
    <scope>NUCLEOTIDE SEQUENCE [LARGE SCALE GENOMIC DNA]</scope>
    <source>
        <strain evidence="2">T-y2</strain>
    </source>
</reference>
<comment type="caution">
    <text evidence="1">The sequence shown here is derived from an EMBL/GenBank/DDBJ whole genome shotgun (WGS) entry which is preliminary data.</text>
</comment>
<dbReference type="SUPFAM" id="SSF56935">
    <property type="entry name" value="Porins"/>
    <property type="match status" value="1"/>
</dbReference>
<organism evidence="1 2">
    <name type="scientific">Mesonia ostreae</name>
    <dbReference type="NCBI Taxonomy" id="861110"/>
    <lineage>
        <taxon>Bacteria</taxon>
        <taxon>Pseudomonadati</taxon>
        <taxon>Bacteroidota</taxon>
        <taxon>Flavobacteriia</taxon>
        <taxon>Flavobacteriales</taxon>
        <taxon>Flavobacteriaceae</taxon>
        <taxon>Mesonia</taxon>
    </lineage>
</organism>
<evidence type="ECO:0000313" key="2">
    <source>
        <dbReference type="Proteomes" id="UP001182991"/>
    </source>
</evidence>
<protein>
    <recommendedName>
        <fullName evidence="3">TonB-dependent receptor</fullName>
    </recommendedName>
</protein>
<evidence type="ECO:0000313" key="1">
    <source>
        <dbReference type="EMBL" id="MDT0293264.1"/>
    </source>
</evidence>
<accession>A0ABU2KEY4</accession>
<dbReference type="RefSeq" id="WP_311400237.1">
    <property type="nucleotide sequence ID" value="NZ_JAVRBG010000001.1"/>
</dbReference>
<dbReference type="Proteomes" id="UP001182991">
    <property type="component" value="Unassembled WGS sequence"/>
</dbReference>
<evidence type="ECO:0008006" key="3">
    <source>
        <dbReference type="Google" id="ProtNLM"/>
    </source>
</evidence>
<keyword evidence="2" id="KW-1185">Reference proteome</keyword>
<name>A0ABU2KEY4_9FLAO</name>
<proteinExistence type="predicted"/>
<sequence>MAGTPVSTFYANTTFLYRDTRNYQALNSTINRQYLLTRYFRGNDKSLLNIQTELNFYWEDLSVNTKAILNYTNQEYQNIVNDGLRDIKLLTYNYGIEFRSAFTKPFNFHFGTTWFYYKIKSLNAQNNTTNKTFIDLVYQPLKKFTFSLNTERFYFSDLRNTKPSYYFMDAEAKYSLVKNKFSIGIVGKNLLNTQTYTYLNITDTQSLVSSYRLLERFFLLKATIHI</sequence>
<dbReference type="EMBL" id="JAVRBG010000001">
    <property type="protein sequence ID" value="MDT0293264.1"/>
    <property type="molecule type" value="Genomic_DNA"/>
</dbReference>